<keyword evidence="2" id="KW-1185">Reference proteome</keyword>
<dbReference type="Proteomes" id="UP001148838">
    <property type="component" value="Unassembled WGS sequence"/>
</dbReference>
<organism evidence="1 2">
    <name type="scientific">Periplaneta americana</name>
    <name type="common">American cockroach</name>
    <name type="synonym">Blatta americana</name>
    <dbReference type="NCBI Taxonomy" id="6978"/>
    <lineage>
        <taxon>Eukaryota</taxon>
        <taxon>Metazoa</taxon>
        <taxon>Ecdysozoa</taxon>
        <taxon>Arthropoda</taxon>
        <taxon>Hexapoda</taxon>
        <taxon>Insecta</taxon>
        <taxon>Pterygota</taxon>
        <taxon>Neoptera</taxon>
        <taxon>Polyneoptera</taxon>
        <taxon>Dictyoptera</taxon>
        <taxon>Blattodea</taxon>
        <taxon>Blattoidea</taxon>
        <taxon>Blattidae</taxon>
        <taxon>Blattinae</taxon>
        <taxon>Periplaneta</taxon>
    </lineage>
</organism>
<evidence type="ECO:0000313" key="1">
    <source>
        <dbReference type="EMBL" id="KAJ4446041.1"/>
    </source>
</evidence>
<feature type="non-terminal residue" evidence="1">
    <location>
        <position position="1"/>
    </location>
</feature>
<evidence type="ECO:0000313" key="2">
    <source>
        <dbReference type="Proteomes" id="UP001148838"/>
    </source>
</evidence>
<sequence>EERNYYLIDTYTIEDRPTQKMTEITGIALKDRNAELTAITRGVGEQITILKESVHSHASNQDKVNAELVTQRMKRITTEYLEIPPAQELSGRRELPKESINLEDLGEIPNCYKITLAGKFQKEKADAEASIAQLSLGQSVKAKPKEKWVSTNERIRNIVLDYDQYKEYNRTLDYLRCIGHNFYLQLIMFYFCVNNFVKFYVV</sequence>
<name>A0ABQ8TJD3_PERAM</name>
<accession>A0ABQ8TJD3</accession>
<protein>
    <submittedName>
        <fullName evidence="1">Uncharacterized protein</fullName>
    </submittedName>
</protein>
<comment type="caution">
    <text evidence="1">The sequence shown here is derived from an EMBL/GenBank/DDBJ whole genome shotgun (WGS) entry which is preliminary data.</text>
</comment>
<gene>
    <name evidence="1" type="ORF">ANN_12727</name>
</gene>
<proteinExistence type="predicted"/>
<dbReference type="EMBL" id="JAJSOF020000009">
    <property type="protein sequence ID" value="KAJ4446041.1"/>
    <property type="molecule type" value="Genomic_DNA"/>
</dbReference>
<reference evidence="1 2" key="1">
    <citation type="journal article" date="2022" name="Allergy">
        <title>Genome assembly and annotation of Periplaneta americana reveal a comprehensive cockroach allergen profile.</title>
        <authorList>
            <person name="Wang L."/>
            <person name="Xiong Q."/>
            <person name="Saelim N."/>
            <person name="Wang L."/>
            <person name="Nong W."/>
            <person name="Wan A.T."/>
            <person name="Shi M."/>
            <person name="Liu X."/>
            <person name="Cao Q."/>
            <person name="Hui J.H.L."/>
            <person name="Sookrung N."/>
            <person name="Leung T.F."/>
            <person name="Tungtrongchitr A."/>
            <person name="Tsui S.K.W."/>
        </authorList>
    </citation>
    <scope>NUCLEOTIDE SEQUENCE [LARGE SCALE GENOMIC DNA]</scope>
    <source>
        <strain evidence="1">PWHHKU_190912</strain>
    </source>
</reference>